<dbReference type="InterPro" id="IPR032874">
    <property type="entry name" value="DDE_dom"/>
</dbReference>
<protein>
    <submittedName>
        <fullName evidence="2">Transposase</fullName>
    </submittedName>
</protein>
<reference evidence="3" key="1">
    <citation type="submission" date="2016-12" db="EMBL/GenBank/DDBJ databases">
        <authorList>
            <person name="Brunel B."/>
        </authorList>
    </citation>
    <scope>NUCLEOTIDE SEQUENCE [LARGE SCALE GENOMIC DNA]</scope>
</reference>
<evidence type="ECO:0000313" key="2">
    <source>
        <dbReference type="EMBL" id="SJM32491.1"/>
    </source>
</evidence>
<proteinExistence type="predicted"/>
<dbReference type="Pfam" id="PF13610">
    <property type="entry name" value="DDE_Tnp_IS240"/>
    <property type="match status" value="1"/>
</dbReference>
<evidence type="ECO:0000313" key="3">
    <source>
        <dbReference type="Proteomes" id="UP000245698"/>
    </source>
</evidence>
<accession>A0A2P9AMW7</accession>
<organism evidence="2 3">
    <name type="scientific">Mesorhizobium delmotii</name>
    <dbReference type="NCBI Taxonomy" id="1631247"/>
    <lineage>
        <taxon>Bacteria</taxon>
        <taxon>Pseudomonadati</taxon>
        <taxon>Pseudomonadota</taxon>
        <taxon>Alphaproteobacteria</taxon>
        <taxon>Hyphomicrobiales</taxon>
        <taxon>Phyllobacteriaceae</taxon>
        <taxon>Mesorhizobium</taxon>
    </lineage>
</organism>
<dbReference type="Proteomes" id="UP000245698">
    <property type="component" value="Unassembled WGS sequence"/>
</dbReference>
<dbReference type="EMBL" id="FUIG01000036">
    <property type="protein sequence ID" value="SJM32491.1"/>
    <property type="molecule type" value="Genomic_DNA"/>
</dbReference>
<name>A0A2P9AMW7_9HYPH</name>
<dbReference type="AlphaFoldDB" id="A0A2P9AMW7"/>
<feature type="domain" description="DDE" evidence="1">
    <location>
        <begin position="13"/>
        <end position="62"/>
    </location>
</feature>
<evidence type="ECO:0000259" key="1">
    <source>
        <dbReference type="Pfam" id="PF13610"/>
    </source>
</evidence>
<gene>
    <name evidence="2" type="ORF">BQ8482_290086</name>
</gene>
<keyword evidence="3" id="KW-1185">Reference proteome</keyword>
<sequence length="75" mass="8884">MSTRRTSRSAGIRKSKYPNNRIEQDHWRIMRRIWLMLGFKSPASAPIILNGIEMVHMMRKQQARFAFNPNPSLAW</sequence>